<reference evidence="8" key="1">
    <citation type="journal article" date="2015" name="J. Proteomics">
        <title>Unique diversity of the venom peptides from the scorpion Androctonus bicolor revealed by transcriptomic and proteomic analysis.</title>
        <authorList>
            <person name="Zhang L."/>
            <person name="Shi W."/>
            <person name="Zeng X.C."/>
            <person name="Ge F."/>
            <person name="Yang M."/>
            <person name="Nie Y."/>
            <person name="Bao A."/>
            <person name="Wu S."/>
            <person name="E G."/>
        </authorList>
    </citation>
    <scope>NUCLEOTIDE SEQUENCE</scope>
</reference>
<name>A0A0K0LC77_9SCOR</name>
<dbReference type="GO" id="GO:0005743">
    <property type="term" value="C:mitochondrial inner membrane"/>
    <property type="evidence" value="ECO:0007669"/>
    <property type="project" value="UniProtKB-SubCell"/>
</dbReference>
<dbReference type="AlphaFoldDB" id="A0A0K0LC77"/>
<keyword evidence="4" id="KW-0809">Transit peptide</keyword>
<dbReference type="FunFam" id="4.10.91.10:FF:000001">
    <property type="entry name" value="Cytochrome c oxidase subunit 7A1, mitochondrial"/>
    <property type="match status" value="1"/>
</dbReference>
<evidence type="ECO:0000256" key="7">
    <source>
        <dbReference type="SAM" id="Phobius"/>
    </source>
</evidence>
<evidence type="ECO:0000313" key="8">
    <source>
        <dbReference type="EMBL" id="AIX87756.1"/>
    </source>
</evidence>
<evidence type="ECO:0000256" key="2">
    <source>
        <dbReference type="ARBA" id="ARBA00009331"/>
    </source>
</evidence>
<dbReference type="CDD" id="cd00928">
    <property type="entry name" value="Cyt_c_Oxidase_VIIa"/>
    <property type="match status" value="1"/>
</dbReference>
<keyword evidence="7" id="KW-0812">Transmembrane</keyword>
<dbReference type="GO" id="GO:0097250">
    <property type="term" value="P:mitochondrial respirasome assembly"/>
    <property type="evidence" value="ECO:0007669"/>
    <property type="project" value="TreeGrafter"/>
</dbReference>
<proteinExistence type="evidence at transcript level"/>
<protein>
    <submittedName>
        <fullName evidence="8">Cellular protein AbCp-33</fullName>
    </submittedName>
</protein>
<dbReference type="InterPro" id="IPR003177">
    <property type="entry name" value="Cytc_oxidase_su7a_met"/>
</dbReference>
<dbReference type="Pfam" id="PF02238">
    <property type="entry name" value="COX7a"/>
    <property type="match status" value="1"/>
</dbReference>
<evidence type="ECO:0000256" key="3">
    <source>
        <dbReference type="ARBA" id="ARBA00022792"/>
    </source>
</evidence>
<dbReference type="PANTHER" id="PTHR10510:SF11">
    <property type="entry name" value="CYTOCHROME C OXIDASE SUBUNIT 7A, MITOCHONDRIAL"/>
    <property type="match status" value="1"/>
</dbReference>
<keyword evidence="6 7" id="KW-0472">Membrane</keyword>
<dbReference type="Gene3D" id="4.10.91.10">
    <property type="entry name" value="Cytochrome c oxidase, subunit VIIa"/>
    <property type="match status" value="1"/>
</dbReference>
<keyword evidence="3" id="KW-0999">Mitochondrion inner membrane</keyword>
<comment type="similarity">
    <text evidence="2">Belongs to the cytochrome c oxidase VIIa family.</text>
</comment>
<evidence type="ECO:0000256" key="1">
    <source>
        <dbReference type="ARBA" id="ARBA00004273"/>
    </source>
</evidence>
<dbReference type="GO" id="GO:0045277">
    <property type="term" value="C:respiratory chain complex IV"/>
    <property type="evidence" value="ECO:0007669"/>
    <property type="project" value="InterPro"/>
</dbReference>
<keyword evidence="5" id="KW-0496">Mitochondrion</keyword>
<keyword evidence="7" id="KW-1133">Transmembrane helix</keyword>
<dbReference type="GO" id="GO:0006123">
    <property type="term" value="P:mitochondrial electron transport, cytochrome c to oxygen"/>
    <property type="evidence" value="ECO:0007669"/>
    <property type="project" value="InterPro"/>
</dbReference>
<accession>A0A0K0LC77</accession>
<evidence type="ECO:0000256" key="6">
    <source>
        <dbReference type="ARBA" id="ARBA00023136"/>
    </source>
</evidence>
<evidence type="ECO:0000256" key="5">
    <source>
        <dbReference type="ARBA" id="ARBA00023128"/>
    </source>
</evidence>
<comment type="subcellular location">
    <subcellularLocation>
        <location evidence="1">Mitochondrion inner membrane</location>
    </subcellularLocation>
</comment>
<evidence type="ECO:0000256" key="4">
    <source>
        <dbReference type="ARBA" id="ARBA00022946"/>
    </source>
</evidence>
<dbReference type="PANTHER" id="PTHR10510">
    <property type="entry name" value="CYTOCHROME C OXIDASE POLYPEPTIDE 7A"/>
    <property type="match status" value="1"/>
</dbReference>
<dbReference type="SUPFAM" id="SSF81419">
    <property type="entry name" value="Mitochondrial cytochrome c oxidase subunit VIIa"/>
    <property type="match status" value="1"/>
</dbReference>
<dbReference type="InterPro" id="IPR039297">
    <property type="entry name" value="COX7a"/>
</dbReference>
<organism evidence="8">
    <name type="scientific">Androctonus bicolor</name>
    <dbReference type="NCBI Taxonomy" id="748906"/>
    <lineage>
        <taxon>Eukaryota</taxon>
        <taxon>Metazoa</taxon>
        <taxon>Ecdysozoa</taxon>
        <taxon>Arthropoda</taxon>
        <taxon>Chelicerata</taxon>
        <taxon>Arachnida</taxon>
        <taxon>Scorpiones</taxon>
        <taxon>Buthida</taxon>
        <taxon>Buthoidea</taxon>
        <taxon>Buthidae</taxon>
        <taxon>Androctonus</taxon>
    </lineage>
</organism>
<feature type="transmembrane region" description="Helical" evidence="7">
    <location>
        <begin position="62"/>
        <end position="83"/>
    </location>
</feature>
<sequence length="91" mass="10478">MNIPRAVFCLSRYGRQFTTSSKMLKDPDFIIRQRAKFKELQKRYAVDDGVPVYLKGGVVDRFLYVTTLALCAVGTVYCVYTIYELAQPKKN</sequence>
<dbReference type="GO" id="GO:0002082">
    <property type="term" value="P:regulation of oxidative phosphorylation"/>
    <property type="evidence" value="ECO:0007669"/>
    <property type="project" value="TreeGrafter"/>
</dbReference>
<dbReference type="InterPro" id="IPR036539">
    <property type="entry name" value="Cyt_c_oxidase_su7a_sf"/>
</dbReference>
<dbReference type="EMBL" id="KJ787562">
    <property type="protein sequence ID" value="AIX87756.1"/>
    <property type="molecule type" value="mRNA"/>
</dbReference>